<evidence type="ECO:0000256" key="9">
    <source>
        <dbReference type="ARBA" id="ARBA00023136"/>
    </source>
</evidence>
<dbReference type="EMBL" id="RQTK01001406">
    <property type="protein sequence ID" value="RUS70456.1"/>
    <property type="molecule type" value="Genomic_DNA"/>
</dbReference>
<feature type="domain" description="EGF-like" evidence="18">
    <location>
        <begin position="913"/>
        <end position="948"/>
    </location>
</feature>
<dbReference type="Gene3D" id="4.10.900.10">
    <property type="entry name" value="TCF3-CBD (Catenin binding domain)"/>
    <property type="match status" value="1"/>
</dbReference>
<dbReference type="InterPro" id="IPR009030">
    <property type="entry name" value="Growth_fac_rcpt_cys_sf"/>
</dbReference>
<dbReference type="PANTHER" id="PTHR15036">
    <property type="entry name" value="PIKACHURIN-LIKE PROTEIN"/>
    <property type="match status" value="1"/>
</dbReference>
<evidence type="ECO:0000256" key="3">
    <source>
        <dbReference type="ARBA" id="ARBA00022692"/>
    </source>
</evidence>
<dbReference type="CDD" id="cd11304">
    <property type="entry name" value="Cadherin_repeat"/>
    <property type="match status" value="2"/>
</dbReference>
<feature type="region of interest" description="Disordered" evidence="15">
    <location>
        <begin position="1040"/>
        <end position="1117"/>
    </location>
</feature>
<feature type="transmembrane region" description="Helical" evidence="16">
    <location>
        <begin position="961"/>
        <end position="985"/>
    </location>
</feature>
<dbReference type="GO" id="GO:0005509">
    <property type="term" value="F:calcium ion binding"/>
    <property type="evidence" value="ECO:0007669"/>
    <property type="project" value="UniProtKB-UniRule"/>
</dbReference>
<dbReference type="Pfam" id="PF02210">
    <property type="entry name" value="Laminin_G_2"/>
    <property type="match status" value="2"/>
</dbReference>
<dbReference type="InterPro" id="IPR013320">
    <property type="entry name" value="ConA-like_dom_sf"/>
</dbReference>
<dbReference type="OrthoDB" id="6079678at2759"/>
<evidence type="ECO:0000256" key="13">
    <source>
        <dbReference type="PROSITE-ProRule" id="PRU00076"/>
    </source>
</evidence>
<gene>
    <name evidence="20" type="ORF">EGW08_021785</name>
</gene>
<dbReference type="SUPFAM" id="SSF49899">
    <property type="entry name" value="Concanavalin A-like lectins/glucanases"/>
    <property type="match status" value="2"/>
</dbReference>
<dbReference type="InterPro" id="IPR000742">
    <property type="entry name" value="EGF"/>
</dbReference>
<dbReference type="GO" id="GO:0007156">
    <property type="term" value="P:homophilic cell adhesion via plasma membrane adhesion molecules"/>
    <property type="evidence" value="ECO:0007669"/>
    <property type="project" value="InterPro"/>
</dbReference>
<dbReference type="InterPro" id="IPR000233">
    <property type="entry name" value="Cadherin_Y-type_LIR"/>
</dbReference>
<dbReference type="InterPro" id="IPR056370">
    <property type="entry name" value="Shg-like_Ig-like"/>
</dbReference>
<feature type="disulfide bond" evidence="13">
    <location>
        <begin position="938"/>
        <end position="947"/>
    </location>
</feature>
<evidence type="ECO:0000256" key="12">
    <source>
        <dbReference type="PROSITE-ProRule" id="PRU00043"/>
    </source>
</evidence>
<dbReference type="InterPro" id="IPR015919">
    <property type="entry name" value="Cadherin-like_sf"/>
</dbReference>
<evidence type="ECO:0000256" key="15">
    <source>
        <dbReference type="SAM" id="MobiDB-lite"/>
    </source>
</evidence>
<keyword evidence="5" id="KW-0677">Repeat</keyword>
<dbReference type="PROSITE" id="PS01186">
    <property type="entry name" value="EGF_2"/>
    <property type="match status" value="2"/>
</dbReference>
<dbReference type="Gene3D" id="2.10.25.10">
    <property type="entry name" value="Laminin"/>
    <property type="match status" value="2"/>
</dbReference>
<feature type="domain" description="Cadherin" evidence="19">
    <location>
        <begin position="2"/>
        <end position="126"/>
    </location>
</feature>
<dbReference type="InterPro" id="IPR001791">
    <property type="entry name" value="Laminin_G"/>
</dbReference>
<feature type="domain" description="Cadherin" evidence="19">
    <location>
        <begin position="143"/>
        <end position="244"/>
    </location>
</feature>
<evidence type="ECO:0000256" key="4">
    <source>
        <dbReference type="ARBA" id="ARBA00022723"/>
    </source>
</evidence>
<dbReference type="InterPro" id="IPR027397">
    <property type="entry name" value="Catenin-bd_sf"/>
</dbReference>
<evidence type="ECO:0000256" key="8">
    <source>
        <dbReference type="ARBA" id="ARBA00022989"/>
    </source>
</evidence>
<dbReference type="CDD" id="cd00054">
    <property type="entry name" value="EGF_CA"/>
    <property type="match status" value="1"/>
</dbReference>
<keyword evidence="6 12" id="KW-0106">Calcium</keyword>
<keyword evidence="2" id="KW-1003">Cell membrane</keyword>
<evidence type="ECO:0000256" key="7">
    <source>
        <dbReference type="ARBA" id="ARBA00022889"/>
    </source>
</evidence>
<reference evidence="20 21" key="1">
    <citation type="submission" date="2019-01" db="EMBL/GenBank/DDBJ databases">
        <title>A draft genome assembly of the solar-powered sea slug Elysia chlorotica.</title>
        <authorList>
            <person name="Cai H."/>
            <person name="Li Q."/>
            <person name="Fang X."/>
            <person name="Li J."/>
            <person name="Curtis N.E."/>
            <person name="Altenburger A."/>
            <person name="Shibata T."/>
            <person name="Feng M."/>
            <person name="Maeda T."/>
            <person name="Schwartz J.A."/>
            <person name="Shigenobu S."/>
            <person name="Lundholm N."/>
            <person name="Nishiyama T."/>
            <person name="Yang H."/>
            <person name="Hasebe M."/>
            <person name="Li S."/>
            <person name="Pierce S.K."/>
            <person name="Wang J."/>
        </authorList>
    </citation>
    <scope>NUCLEOTIDE SEQUENCE [LARGE SCALE GENOMIC DNA]</scope>
    <source>
        <strain evidence="20">EC2010</strain>
        <tissue evidence="20">Whole organism of an adult</tissue>
    </source>
</reference>
<dbReference type="InterPro" id="IPR050372">
    <property type="entry name" value="Neurexin-related_CASP"/>
</dbReference>
<dbReference type="PANTHER" id="PTHR15036:SF85">
    <property type="entry name" value="SP2353, ISOFORM A"/>
    <property type="match status" value="1"/>
</dbReference>
<keyword evidence="7" id="KW-0130">Cell adhesion</keyword>
<dbReference type="SUPFAM" id="SSF57184">
    <property type="entry name" value="Growth factor receptor domain"/>
    <property type="match status" value="1"/>
</dbReference>
<evidence type="ECO:0000313" key="21">
    <source>
        <dbReference type="Proteomes" id="UP000271974"/>
    </source>
</evidence>
<evidence type="ECO:0000256" key="2">
    <source>
        <dbReference type="ARBA" id="ARBA00022475"/>
    </source>
</evidence>
<accession>A0A3S1AYF7</accession>
<keyword evidence="4" id="KW-0479">Metal-binding</keyword>
<dbReference type="GO" id="GO:0005886">
    <property type="term" value="C:plasma membrane"/>
    <property type="evidence" value="ECO:0007669"/>
    <property type="project" value="UniProtKB-SubCell"/>
</dbReference>
<dbReference type="CDD" id="cd00110">
    <property type="entry name" value="LamG"/>
    <property type="match status" value="2"/>
</dbReference>
<evidence type="ECO:0008006" key="22">
    <source>
        <dbReference type="Google" id="ProtNLM"/>
    </source>
</evidence>
<keyword evidence="3 16" id="KW-0812">Transmembrane</keyword>
<feature type="compositionally biased region" description="Basic and acidic residues" evidence="15">
    <location>
        <begin position="1048"/>
        <end position="1065"/>
    </location>
</feature>
<sequence>MFAENYQPIVPENEDNNNRVVVEIFAQDPDTRVYGPPFGFALPQGCTVPACAEFSLQYNSGAAGGNGSATIRTSTNFDREARKEYFLPIVMWDMNNGQNNPESQTATNTLTIVIGDKNDNKHSPGHQEITFNNFDGKFGDVEIGRVYAEDADDWDLPDKTFTYVSPEIYKNYFSVDGESGKITIKKGVPATQNNEPYKFEVDVYDKAFKNTETCTVAVTVKDLPDEALKKAGSVRLTGISAEEFIAAGGPSKPGIEPPPSKMQKFRAEVARLLQYPGPDNIEIVGLIDGPNYLDVRFSGHASPYVTASQMESTVMLNAKSIEDAAGIKIGQVPINLCMEEKFSIGCYVDEVASAEPLVIDANGTSLTTVKLASQAKDGCPSKEFPEPVVCSGDYCFNGGTCVQDDWSKLSCRCLPGFDGQRCQQRRHSFDGNSIAFYKGLSPCTQGRTSIEFITLEPDGLIMFSGPVIDIDPNNSPQDFMTLELKNGYPHFRLNLGVGEVALSLDGLNEQSDVKMPALNDGQWHRIDIDRDFQDVTLTVDHCKYATADANGTVTDWTPCLTQGRVPGGDVLLNVQSLLQLGGRYPRTSPPSFPTGVPTKGFKGCLKNLFHNSILYDLYYKPILNWNSGTNGCPTEERICRENDPVPFCGVQASCQSSWNGEVVEACTCNPGWRGAKCDQAAPVMDLGSKSFLQWELSSNQIQDAERMASFQLMFRSREHNGSLFAMTNAAQNQIDLELLNGHLRLRYNLGQGEHHLALDKATASDGAWHEARVERFGSELQLTLDAGEGRTYNYMQIDEDVDVLFKALPYISAGGRVPTMASPSVDQISKDLVKTCVRDIRFNGQWLPMTQAQNSEAGPGIKLLSAPNVAEGCTRNDCYQVDCTDGRFCYPLWGAYECRCLAGTRLDASGVCVSACDPNPCFNNVPCSIVDNNVKCQCPPDFTGQFCNIGLVSEDEDDTPVAAIVGSVLAVLLILILVALIFLYITCRRKNDNEKNILEVDPDDDFIRENVMYYDEEGAGEEDHEAYDITLLQKMNSETLNRPYMNAPKEDEMTRRNEPRLDRPDVGSFIDSRIRDTENDDDPFKDVPMEFNYEGGNSDAGSLSSLNTSSSGGSQDYDYLNEWGPKFARLADMYGAGQNLES</sequence>
<comment type="function">
    <text evidence="14">Cadherins are calcium-dependent cell adhesion proteins.</text>
</comment>
<evidence type="ECO:0000256" key="11">
    <source>
        <dbReference type="ARBA" id="ARBA00023180"/>
    </source>
</evidence>
<feature type="domain" description="Laminin G" evidence="17">
    <location>
        <begin position="681"/>
        <end position="873"/>
    </location>
</feature>
<keyword evidence="10 13" id="KW-1015">Disulfide bond</keyword>
<name>A0A3S1AYF7_ELYCH</name>
<comment type="subcellular location">
    <subcellularLocation>
        <location evidence="1">Cell membrane</location>
        <topology evidence="1">Single-pass type I membrane protein</topology>
    </subcellularLocation>
</comment>
<evidence type="ECO:0000256" key="5">
    <source>
        <dbReference type="ARBA" id="ARBA00022737"/>
    </source>
</evidence>
<evidence type="ECO:0000313" key="20">
    <source>
        <dbReference type="EMBL" id="RUS70456.1"/>
    </source>
</evidence>
<keyword evidence="8 16" id="KW-1133">Transmembrane helix</keyword>
<evidence type="ECO:0000259" key="18">
    <source>
        <dbReference type="PROSITE" id="PS50026"/>
    </source>
</evidence>
<protein>
    <recommendedName>
        <fullName evidence="22">Cadherin domain-containing protein</fullName>
    </recommendedName>
</protein>
<dbReference type="InterPro" id="IPR002126">
    <property type="entry name" value="Cadherin-like_dom"/>
</dbReference>
<dbReference type="Gene3D" id="2.60.120.200">
    <property type="match status" value="2"/>
</dbReference>
<feature type="compositionally biased region" description="Basic and acidic residues" evidence="15">
    <location>
        <begin position="1072"/>
        <end position="1088"/>
    </location>
</feature>
<dbReference type="STRING" id="188477.A0A3S1AYF7"/>
<evidence type="ECO:0000256" key="16">
    <source>
        <dbReference type="SAM" id="Phobius"/>
    </source>
</evidence>
<feature type="domain" description="EGF-like" evidence="18">
    <location>
        <begin position="386"/>
        <end position="423"/>
    </location>
</feature>
<evidence type="ECO:0000256" key="1">
    <source>
        <dbReference type="ARBA" id="ARBA00004251"/>
    </source>
</evidence>
<comment type="caution">
    <text evidence="20">The sequence shown here is derived from an EMBL/GenBank/DDBJ whole genome shotgun (WGS) entry which is preliminary data.</text>
</comment>
<organism evidence="20 21">
    <name type="scientific">Elysia chlorotica</name>
    <name type="common">Eastern emerald elysia</name>
    <name type="synonym">Sea slug</name>
    <dbReference type="NCBI Taxonomy" id="188477"/>
    <lineage>
        <taxon>Eukaryota</taxon>
        <taxon>Metazoa</taxon>
        <taxon>Spiralia</taxon>
        <taxon>Lophotrochozoa</taxon>
        <taxon>Mollusca</taxon>
        <taxon>Gastropoda</taxon>
        <taxon>Heterobranchia</taxon>
        <taxon>Euthyneura</taxon>
        <taxon>Panpulmonata</taxon>
        <taxon>Sacoglossa</taxon>
        <taxon>Placobranchoidea</taxon>
        <taxon>Plakobranchidae</taxon>
        <taxon>Elysia</taxon>
    </lineage>
</organism>
<keyword evidence="13" id="KW-0245">EGF-like domain</keyword>
<dbReference type="Proteomes" id="UP000271974">
    <property type="component" value="Unassembled WGS sequence"/>
</dbReference>
<dbReference type="AlphaFoldDB" id="A0A3S1AYF7"/>
<evidence type="ECO:0000256" key="10">
    <source>
        <dbReference type="ARBA" id="ARBA00023157"/>
    </source>
</evidence>
<feature type="disulfide bond" evidence="13">
    <location>
        <begin position="413"/>
        <end position="422"/>
    </location>
</feature>
<dbReference type="Gene3D" id="2.60.40.60">
    <property type="entry name" value="Cadherins"/>
    <property type="match status" value="2"/>
</dbReference>
<dbReference type="PROSITE" id="PS50268">
    <property type="entry name" value="CADHERIN_2"/>
    <property type="match status" value="2"/>
</dbReference>
<comment type="caution">
    <text evidence="13">Lacks conserved residue(s) required for the propagation of feature annotation.</text>
</comment>
<dbReference type="SMART" id="SM00282">
    <property type="entry name" value="LamG"/>
    <property type="match status" value="2"/>
</dbReference>
<dbReference type="PROSITE" id="PS50025">
    <property type="entry name" value="LAM_G_DOMAIN"/>
    <property type="match status" value="2"/>
</dbReference>
<feature type="compositionally biased region" description="Low complexity" evidence="15">
    <location>
        <begin position="1101"/>
        <end position="1114"/>
    </location>
</feature>
<keyword evidence="21" id="KW-1185">Reference proteome</keyword>
<proteinExistence type="predicted"/>
<evidence type="ECO:0000256" key="6">
    <source>
        <dbReference type="ARBA" id="ARBA00022837"/>
    </source>
</evidence>
<keyword evidence="11" id="KW-0325">Glycoprotein</keyword>
<dbReference type="FunFam" id="4.10.900.10:FF:000001">
    <property type="entry name" value="Cadherin 2"/>
    <property type="match status" value="1"/>
</dbReference>
<keyword evidence="9 16" id="KW-0472">Membrane</keyword>
<dbReference type="PROSITE" id="PS00022">
    <property type="entry name" value="EGF_1"/>
    <property type="match status" value="3"/>
</dbReference>
<dbReference type="Pfam" id="PF00008">
    <property type="entry name" value="EGF"/>
    <property type="match status" value="1"/>
</dbReference>
<evidence type="ECO:0000259" key="17">
    <source>
        <dbReference type="PROSITE" id="PS50025"/>
    </source>
</evidence>
<dbReference type="SMART" id="SM00181">
    <property type="entry name" value="EGF"/>
    <property type="match status" value="4"/>
</dbReference>
<dbReference type="SMART" id="SM00112">
    <property type="entry name" value="CA"/>
    <property type="match status" value="2"/>
</dbReference>
<dbReference type="Pfam" id="PF01049">
    <property type="entry name" value="CADH_Y-type_LIR"/>
    <property type="match status" value="1"/>
</dbReference>
<feature type="domain" description="Laminin G" evidence="17">
    <location>
        <begin position="424"/>
        <end position="632"/>
    </location>
</feature>
<dbReference type="Pfam" id="PF24811">
    <property type="entry name" value="Ig_Shg"/>
    <property type="match status" value="1"/>
</dbReference>
<dbReference type="SUPFAM" id="SSF49313">
    <property type="entry name" value="Cadherin-like"/>
    <property type="match status" value="2"/>
</dbReference>
<dbReference type="PROSITE" id="PS50026">
    <property type="entry name" value="EGF_3"/>
    <property type="match status" value="2"/>
</dbReference>
<evidence type="ECO:0000256" key="14">
    <source>
        <dbReference type="RuleBase" id="RU004357"/>
    </source>
</evidence>
<evidence type="ECO:0000259" key="19">
    <source>
        <dbReference type="PROSITE" id="PS50268"/>
    </source>
</evidence>